<name>A0ABY6LPR9_9ARAC</name>
<dbReference type="Proteomes" id="UP001235939">
    <property type="component" value="Chromosome 21"/>
</dbReference>
<feature type="domain" description="Reverse transcriptase" evidence="2">
    <location>
        <begin position="1"/>
        <end position="281"/>
    </location>
</feature>
<dbReference type="PANTHER" id="PTHR21301:SF10">
    <property type="entry name" value="REVERSE TRANSCRIPTASE DOMAIN-CONTAINING PROTEIN"/>
    <property type="match status" value="1"/>
</dbReference>
<evidence type="ECO:0000313" key="3">
    <source>
        <dbReference type="EMBL" id="UYV82372.1"/>
    </source>
</evidence>
<proteinExistence type="predicted"/>
<feature type="region of interest" description="Disordered" evidence="1">
    <location>
        <begin position="292"/>
        <end position="333"/>
    </location>
</feature>
<dbReference type="InterPro" id="IPR000477">
    <property type="entry name" value="RT_dom"/>
</dbReference>
<evidence type="ECO:0000256" key="1">
    <source>
        <dbReference type="SAM" id="MobiDB-lite"/>
    </source>
</evidence>
<protein>
    <recommendedName>
        <fullName evidence="2">Reverse transcriptase domain-containing protein</fullName>
    </recommendedName>
</protein>
<gene>
    <name evidence="3" type="ORF">LAZ67_21001853</name>
</gene>
<dbReference type="EMBL" id="CP092883">
    <property type="protein sequence ID" value="UYV82372.1"/>
    <property type="molecule type" value="Genomic_DNA"/>
</dbReference>
<evidence type="ECO:0000313" key="4">
    <source>
        <dbReference type="Proteomes" id="UP001235939"/>
    </source>
</evidence>
<reference evidence="3 4" key="1">
    <citation type="submission" date="2022-01" db="EMBL/GenBank/DDBJ databases">
        <title>A chromosomal length assembly of Cordylochernes scorpioides.</title>
        <authorList>
            <person name="Zeh D."/>
            <person name="Zeh J."/>
        </authorList>
    </citation>
    <scope>NUCLEOTIDE SEQUENCE [LARGE SCALE GENOMIC DNA]</scope>
    <source>
        <strain evidence="3">IN4F17</strain>
        <tissue evidence="3">Whole Body</tissue>
    </source>
</reference>
<evidence type="ECO:0000259" key="2">
    <source>
        <dbReference type="PROSITE" id="PS50878"/>
    </source>
</evidence>
<accession>A0ABY6LPR9</accession>
<dbReference type="PANTHER" id="PTHR21301">
    <property type="entry name" value="REVERSE TRANSCRIPTASE"/>
    <property type="match status" value="1"/>
</dbReference>
<sequence>MIPRCRTVGRFTIAAGLDLSPRRRHTRTRRLSLDKQKRDSSENTTLCHSVIHVDLARHHSKRWRLFGWRYKWLVGPPLLVEGYADPHVLTSLWLHRHSYKLPHFLVPTVFSTVGAPWTHQDHIVVSFDVKSLYLSLPHPLIISGFKKLLYNTQIDTHTADYIVNLTSLCLDMNIFTFNQQHYKQIRGSPMGSPLSSIVAEIVMVINQQQSSNIYVWIRYIDDIFCITKKASVSHILKDLNSFHPDISFTYETETSLVLPFFDILIIHYYLNDPMENRNMDLEIWMEEVESEKRKKQIDEQNDTQDIEKIESNVQTSDVYNLRDRSNISKPHNK</sequence>
<dbReference type="PROSITE" id="PS50878">
    <property type="entry name" value="RT_POL"/>
    <property type="match status" value="1"/>
</dbReference>
<dbReference type="Pfam" id="PF00078">
    <property type="entry name" value="RVT_1"/>
    <property type="match status" value="1"/>
</dbReference>
<keyword evidence="4" id="KW-1185">Reference proteome</keyword>
<organism evidence="3 4">
    <name type="scientific">Cordylochernes scorpioides</name>
    <dbReference type="NCBI Taxonomy" id="51811"/>
    <lineage>
        <taxon>Eukaryota</taxon>
        <taxon>Metazoa</taxon>
        <taxon>Ecdysozoa</taxon>
        <taxon>Arthropoda</taxon>
        <taxon>Chelicerata</taxon>
        <taxon>Arachnida</taxon>
        <taxon>Pseudoscorpiones</taxon>
        <taxon>Cheliferoidea</taxon>
        <taxon>Chernetidae</taxon>
        <taxon>Cordylochernes</taxon>
    </lineage>
</organism>